<reference evidence="1 2" key="1">
    <citation type="submission" date="2021-11" db="EMBL/GenBank/DDBJ databases">
        <authorList>
            <person name="Islam A."/>
            <person name="Islam S."/>
            <person name="Flora M.S."/>
            <person name="Rahman M."/>
            <person name="Ziaur R.M."/>
            <person name="Epstein J.H."/>
            <person name="Hassan M."/>
            <person name="Klassen M."/>
            <person name="Woodard K."/>
            <person name="Webb A."/>
            <person name="Webby R.J."/>
            <person name="El Zowalaty M.E."/>
        </authorList>
    </citation>
    <scope>NUCLEOTIDE SEQUENCE [LARGE SCALE GENOMIC DNA]</scope>
    <source>
        <strain evidence="1">Pbs1</strain>
    </source>
</reference>
<gene>
    <name evidence="1" type="ORF">PBS001_LOCUS1908</name>
</gene>
<dbReference type="InterPro" id="IPR042859">
    <property type="entry name" value="NOL11"/>
</dbReference>
<evidence type="ECO:0000313" key="1">
    <source>
        <dbReference type="EMBL" id="CAH0515190.1"/>
    </source>
</evidence>
<dbReference type="Proteomes" id="UP001158986">
    <property type="component" value="Unassembled WGS sequence"/>
</dbReference>
<name>A0ABN8CQ10_9STRA</name>
<keyword evidence="2" id="KW-1185">Reference proteome</keyword>
<dbReference type="PANTHER" id="PTHR15633:SF2">
    <property type="entry name" value="NUCLEOLAR PROTEIN 11"/>
    <property type="match status" value="1"/>
</dbReference>
<evidence type="ECO:0008006" key="3">
    <source>
        <dbReference type="Google" id="ProtNLM"/>
    </source>
</evidence>
<sequence length="829" mass="91954">MAVEITRDKPMELDQSILLWRGRAADTMLLGATTCMSKEGNRLVLLTSAEDVREICVSTRKCINHWTFRAGSAHALHVAAARHPRSRLFFGVCGVPGVSASKMARQIRRQEANKTTTLPASEGLAVWRDTDLDVATWRRTPLQSNCKVFSLLTHVKLKEEVVVVFQDGSFATYDEDLNRGVHSDDAKEAVAVEDDEDGDEDQEEVVVWAYLETDNRSSLKGGLFLSILLQKTTQKGDKQLELLVYQITCPNVTRRMGGVLSVVLLVRRRVVLPDNEELSSCAFHPETFSYSLIGRSGCWQTLRFSRDALTNAVTLVASYQMPNLASAEVDSAISVHKKRKLQAASKTGSGYMVSGIGHVTYLVSLSLDAPLKITAWDSKFAVPVSKTEISLMTEKDNESNSVIGRSSKDGVGKPVQIVNVGPGDVVFVIYERGAFLIHVRNKNSTLASVLGATACKELAAFQRLTTPAMPDSAVEWDSVTSTSSVNNDTLDAETWKANICSDDDRECQLIADLLNPKVTSTAAEFINRLDKALAKQQSEQKAGKKQEEELSYRLLQAVTRRCLDSTDLGLWAPLEQMLRTKRLSARAEPTLLPTLMKHNQFALLECAIVHLIDIDERSIVHLLKYFIRKSSNSSFIKFVAKQVKVQDRNTGKIDEIAACERFIVALLGLPTNTVFLHRAIRELELEEVLLVLAICKKLLLVHTIGDDAEDEEEATKSSKKSKTSKKKRTDNIFAVMKDERRFTPLPSASHCCAWICALLDAHLLALVQRASQNSEVSCTLHQLDDLVQLLLRTNAQYESVHGVLSNFLSGVRLPQAPGLSDYSIEELRL</sequence>
<accession>A0ABN8CQ10</accession>
<protein>
    <recommendedName>
        <fullName evidence="3">Nucleolar protein 11</fullName>
    </recommendedName>
</protein>
<organism evidence="1 2">
    <name type="scientific">Peronospora belbahrii</name>
    <dbReference type="NCBI Taxonomy" id="622444"/>
    <lineage>
        <taxon>Eukaryota</taxon>
        <taxon>Sar</taxon>
        <taxon>Stramenopiles</taxon>
        <taxon>Oomycota</taxon>
        <taxon>Peronosporomycetes</taxon>
        <taxon>Peronosporales</taxon>
        <taxon>Peronosporaceae</taxon>
        <taxon>Peronospora</taxon>
    </lineage>
</organism>
<dbReference type="EMBL" id="CAKLCB010000104">
    <property type="protein sequence ID" value="CAH0515190.1"/>
    <property type="molecule type" value="Genomic_DNA"/>
</dbReference>
<dbReference type="PANTHER" id="PTHR15633">
    <property type="entry name" value="NUCLEOLAR PROTEIN 11"/>
    <property type="match status" value="1"/>
</dbReference>
<evidence type="ECO:0000313" key="2">
    <source>
        <dbReference type="Proteomes" id="UP001158986"/>
    </source>
</evidence>
<proteinExistence type="predicted"/>
<comment type="caution">
    <text evidence="1">The sequence shown here is derived from an EMBL/GenBank/DDBJ whole genome shotgun (WGS) entry which is preliminary data.</text>
</comment>